<evidence type="ECO:0000259" key="2">
    <source>
        <dbReference type="Pfam" id="PF01609"/>
    </source>
</evidence>
<dbReference type="Pfam" id="PF01609">
    <property type="entry name" value="DDE_Tnp_1"/>
    <property type="match status" value="1"/>
</dbReference>
<keyword evidence="5" id="KW-1185">Reference proteome</keyword>
<dbReference type="InterPro" id="IPR024473">
    <property type="entry name" value="Transposases_IS4_N"/>
</dbReference>
<feature type="domain" description="Transposase IS4 N-terminal" evidence="3">
    <location>
        <begin position="16"/>
        <end position="107"/>
    </location>
</feature>
<feature type="domain" description="Transposase IS4-like" evidence="2">
    <location>
        <begin position="121"/>
        <end position="341"/>
    </location>
</feature>
<dbReference type="InterPro" id="IPR012337">
    <property type="entry name" value="RNaseH-like_sf"/>
</dbReference>
<organism evidence="4 5">
    <name type="scientific">Xylanimonas protaetiae</name>
    <dbReference type="NCBI Taxonomy" id="2509457"/>
    <lineage>
        <taxon>Bacteria</taxon>
        <taxon>Bacillati</taxon>
        <taxon>Actinomycetota</taxon>
        <taxon>Actinomycetes</taxon>
        <taxon>Micrococcales</taxon>
        <taxon>Promicromonosporaceae</taxon>
        <taxon>Xylanimonas</taxon>
    </lineage>
</organism>
<keyword evidence="1" id="KW-1133">Transmembrane helix</keyword>
<dbReference type="SUPFAM" id="SSF53098">
    <property type="entry name" value="Ribonuclease H-like"/>
    <property type="match status" value="1"/>
</dbReference>
<dbReference type="GO" id="GO:0003677">
    <property type="term" value="F:DNA binding"/>
    <property type="evidence" value="ECO:0007669"/>
    <property type="project" value="InterPro"/>
</dbReference>
<dbReference type="Pfam" id="PF13006">
    <property type="entry name" value="Nterm_IS4"/>
    <property type="match status" value="1"/>
</dbReference>
<dbReference type="OrthoDB" id="477305at2"/>
<dbReference type="Proteomes" id="UP000292118">
    <property type="component" value="Chromosome"/>
</dbReference>
<dbReference type="InterPro" id="IPR002559">
    <property type="entry name" value="Transposase_11"/>
</dbReference>
<dbReference type="RefSeq" id="WP_129187121.1">
    <property type="nucleotide sequence ID" value="NZ_CP035493.1"/>
</dbReference>
<proteinExistence type="predicted"/>
<feature type="transmembrane region" description="Helical" evidence="1">
    <location>
        <begin position="51"/>
        <end position="71"/>
    </location>
</feature>
<dbReference type="GO" id="GO:0006313">
    <property type="term" value="P:DNA transposition"/>
    <property type="evidence" value="ECO:0007669"/>
    <property type="project" value="InterPro"/>
</dbReference>
<sequence>MPQSAIDRVARAFAPGHLGELSALVPVELVDEVLARHRATEQRVRLLPSRVVVYLLVAGALFAGLGWQQVWDRLVAGLGHVDSCPSRAAIALALRRVGPGPLRSLFEVLACPAPGSTRWRGLLVCALDGTVTSVPDSPANTIRYVKQRGGPTGGGSYPGLRLVALVACGTRTLIDATFGPTTTGETVYAQVLTRSLHAGMLLLADRGLSSAALVAAAHARGAHVLVRARTAAANGPALPVTRALDDGSWLSMLGATRVRVIDAQITSATTAATTTSHYRLVTTLLDPRTHPADQLAGLYHQRWQVETAYLELKSTILGGRVLRARTPDGIEQEVYALLIAYQALRTAMADATTTTAIPPDRASFTIALNAARDQITANRHADATDPPIELLGVIGAAVTARPLPATRPRTNARTVKRAISKYNARGPNIDRKTYKTTLTITILTKPTPT</sequence>
<evidence type="ECO:0000256" key="1">
    <source>
        <dbReference type="SAM" id="Phobius"/>
    </source>
</evidence>
<keyword evidence="1" id="KW-0812">Transmembrane</keyword>
<name>A0A4P6F1Q4_9MICO</name>
<dbReference type="EMBL" id="CP035493">
    <property type="protein sequence ID" value="QAY69730.1"/>
    <property type="molecule type" value="Genomic_DNA"/>
</dbReference>
<evidence type="ECO:0000313" key="5">
    <source>
        <dbReference type="Proteomes" id="UP000292118"/>
    </source>
</evidence>
<dbReference type="NCBIfam" id="NF033592">
    <property type="entry name" value="transpos_IS4_1"/>
    <property type="match status" value="1"/>
</dbReference>
<gene>
    <name evidence="4" type="ORF">ET471_06475</name>
</gene>
<dbReference type="GO" id="GO:0004803">
    <property type="term" value="F:transposase activity"/>
    <property type="evidence" value="ECO:0007669"/>
    <property type="project" value="InterPro"/>
</dbReference>
<evidence type="ECO:0000259" key="3">
    <source>
        <dbReference type="Pfam" id="PF13006"/>
    </source>
</evidence>
<protein>
    <submittedName>
        <fullName evidence="4">IS4 family transposase</fullName>
    </submittedName>
</protein>
<keyword evidence="1" id="KW-0472">Membrane</keyword>
<dbReference type="PANTHER" id="PTHR37529">
    <property type="entry name" value="TRANSPOSASE INSG FOR INSERTION SEQUENCE ELEMENT IS4-RELATED"/>
    <property type="match status" value="1"/>
</dbReference>
<dbReference type="InterPro" id="IPR047952">
    <property type="entry name" value="Transpos_IS4"/>
</dbReference>
<dbReference type="KEGG" id="xya:ET471_06475"/>
<evidence type="ECO:0000313" key="4">
    <source>
        <dbReference type="EMBL" id="QAY69730.1"/>
    </source>
</evidence>
<reference evidence="4 5" key="1">
    <citation type="submission" date="2019-01" db="EMBL/GenBank/DDBJ databases">
        <title>Genome sequencing of strain FW10M-9.</title>
        <authorList>
            <person name="Heo J."/>
            <person name="Kim S.-J."/>
            <person name="Kim J.-S."/>
            <person name="Hong S.-B."/>
            <person name="Kwon S.-W."/>
        </authorList>
    </citation>
    <scope>NUCLEOTIDE SEQUENCE [LARGE SCALE GENOMIC DNA]</scope>
    <source>
        <strain evidence="4 5">FW10M-9</strain>
    </source>
</reference>
<dbReference type="PANTHER" id="PTHR37529:SF1">
    <property type="entry name" value="TRANSPOSASE INSG FOR INSERTION SEQUENCE ELEMENT IS4-RELATED"/>
    <property type="match status" value="1"/>
</dbReference>
<dbReference type="AlphaFoldDB" id="A0A4P6F1Q4"/>
<accession>A0A4P6F1Q4</accession>